<keyword evidence="3" id="KW-1185">Reference proteome</keyword>
<keyword evidence="1" id="KW-0472">Membrane</keyword>
<evidence type="ECO:0000313" key="2">
    <source>
        <dbReference type="EMBL" id="KAK2196333.1"/>
    </source>
</evidence>
<proteinExistence type="predicted"/>
<evidence type="ECO:0000256" key="1">
    <source>
        <dbReference type="SAM" id="Phobius"/>
    </source>
</evidence>
<keyword evidence="1" id="KW-1133">Transmembrane helix</keyword>
<comment type="caution">
    <text evidence="2">The sequence shown here is derived from an EMBL/GenBank/DDBJ whole genome shotgun (WGS) entry which is preliminary data.</text>
</comment>
<feature type="transmembrane region" description="Helical" evidence="1">
    <location>
        <begin position="242"/>
        <end position="261"/>
    </location>
</feature>
<dbReference type="AlphaFoldDB" id="A0AAD9PL23"/>
<name>A0AAD9PL23_9APIC</name>
<dbReference type="KEGG" id="bdw:94335874"/>
<evidence type="ECO:0000313" key="3">
    <source>
        <dbReference type="Proteomes" id="UP001214638"/>
    </source>
</evidence>
<gene>
    <name evidence="2" type="ORF">BdWA1_001576</name>
</gene>
<dbReference type="EMBL" id="JALLKP010000002">
    <property type="protein sequence ID" value="KAK2196333.1"/>
    <property type="molecule type" value="Genomic_DNA"/>
</dbReference>
<sequence length="265" mass="30485">MRDSAFHKQINIITRNDNIILLYALSWRDFLIIDKMDGPLSVEAKSRLSAQNISQNRNESTNLTHMNKLKNDVNSLIEQLDACTSNPNMTESEWQKAINLRYSIKIKLEFANSRLSELLNNSENEPITVVLQLKRFRAIFDQITSEFNTKSRVLDQQYSRFTLFESNPTKTKILDSGKVVVEAIMDVESLTQQASLNLEILASGNARMNKIYGRLNEMVHGNFVNITKMQKSIHYVLLKNRAITSFVMGICIFIVIYKLILSKIF</sequence>
<dbReference type="GeneID" id="94335874"/>
<protein>
    <submittedName>
        <fullName evidence="2">Uncharacterized protein</fullName>
    </submittedName>
</protein>
<organism evidence="2 3">
    <name type="scientific">Babesia duncani</name>
    <dbReference type="NCBI Taxonomy" id="323732"/>
    <lineage>
        <taxon>Eukaryota</taxon>
        <taxon>Sar</taxon>
        <taxon>Alveolata</taxon>
        <taxon>Apicomplexa</taxon>
        <taxon>Aconoidasida</taxon>
        <taxon>Piroplasmida</taxon>
        <taxon>Babesiidae</taxon>
        <taxon>Babesia</taxon>
    </lineage>
</organism>
<dbReference type="Proteomes" id="UP001214638">
    <property type="component" value="Unassembled WGS sequence"/>
</dbReference>
<reference evidence="2" key="1">
    <citation type="journal article" date="2023" name="Nat. Microbiol.">
        <title>Babesia duncani multi-omics identifies virulence factors and drug targets.</title>
        <authorList>
            <person name="Singh P."/>
            <person name="Lonardi S."/>
            <person name="Liang Q."/>
            <person name="Vydyam P."/>
            <person name="Khabirova E."/>
            <person name="Fang T."/>
            <person name="Gihaz S."/>
            <person name="Thekkiniath J."/>
            <person name="Munshi M."/>
            <person name="Abel S."/>
            <person name="Ciampossin L."/>
            <person name="Batugedara G."/>
            <person name="Gupta M."/>
            <person name="Lu X.M."/>
            <person name="Lenz T."/>
            <person name="Chakravarty S."/>
            <person name="Cornillot E."/>
            <person name="Hu Y."/>
            <person name="Ma W."/>
            <person name="Gonzalez L.M."/>
            <person name="Sanchez S."/>
            <person name="Estrada K."/>
            <person name="Sanchez-Flores A."/>
            <person name="Montero E."/>
            <person name="Harb O.S."/>
            <person name="Le Roch K.G."/>
            <person name="Mamoun C.B."/>
        </authorList>
    </citation>
    <scope>NUCLEOTIDE SEQUENCE</scope>
    <source>
        <strain evidence="2">WA1</strain>
    </source>
</reference>
<keyword evidence="1" id="KW-0812">Transmembrane</keyword>
<accession>A0AAD9PL23</accession>
<dbReference type="RefSeq" id="XP_067803175.1">
    <property type="nucleotide sequence ID" value="XM_067946611.1"/>
</dbReference>